<evidence type="ECO:0000313" key="3">
    <source>
        <dbReference type="Proteomes" id="UP001262032"/>
    </source>
</evidence>
<feature type="region of interest" description="Disordered" evidence="1">
    <location>
        <begin position="67"/>
        <end position="86"/>
    </location>
</feature>
<dbReference type="RefSeq" id="WP_310111618.1">
    <property type="nucleotide sequence ID" value="NZ_JAVDTN010000006.1"/>
</dbReference>
<sequence length="200" mass="21823">MTVELEELLLPDAAAWRRWLEANHSTSPGVWLVLHKKGGNVTELDYAAALDEALCFGWIDGQARRRDEQTSLQRMTPRRPRSPWSARNVGHVARLDAAGRMTDAGWAAVNAAKADGRWDNAYGGQAVAEVPVDLAAAIAAVPAAQAMFDVLTGTNRFAMIYRVNSAVRPATRAKRIADFVEMLARGESLYPQKKRPGGVA</sequence>
<dbReference type="Proteomes" id="UP001262032">
    <property type="component" value="Unassembled WGS sequence"/>
</dbReference>
<name>A0AAW8NCM9_PSEOX</name>
<comment type="caution">
    <text evidence="2">The sequence shown here is derived from an EMBL/GenBank/DDBJ whole genome shotgun (WGS) entry which is preliminary data.</text>
</comment>
<dbReference type="GeneID" id="97422482"/>
<dbReference type="Pfam" id="PF13376">
    <property type="entry name" value="OmdA"/>
    <property type="match status" value="1"/>
</dbReference>
<gene>
    <name evidence="2" type="ORF">J2X12_002099</name>
</gene>
<dbReference type="AlphaFoldDB" id="A0AAW8NCM9"/>
<dbReference type="EMBL" id="JAVDWN010000006">
    <property type="protein sequence ID" value="MDR7164080.1"/>
    <property type="molecule type" value="Genomic_DNA"/>
</dbReference>
<reference evidence="2" key="1">
    <citation type="submission" date="2023-07" db="EMBL/GenBank/DDBJ databases">
        <title>Sorghum-associated microbial communities from plants grown in Nebraska, USA.</title>
        <authorList>
            <person name="Schachtman D."/>
        </authorList>
    </citation>
    <scope>NUCLEOTIDE SEQUENCE</scope>
    <source>
        <strain evidence="2">BE261</strain>
    </source>
</reference>
<evidence type="ECO:0000313" key="2">
    <source>
        <dbReference type="EMBL" id="MDR7164080.1"/>
    </source>
</evidence>
<organism evidence="2 3">
    <name type="scientific">Pseudarthrobacter oxydans</name>
    <name type="common">Arthrobacter oxydans</name>
    <dbReference type="NCBI Taxonomy" id="1671"/>
    <lineage>
        <taxon>Bacteria</taxon>
        <taxon>Bacillati</taxon>
        <taxon>Actinomycetota</taxon>
        <taxon>Actinomycetes</taxon>
        <taxon>Micrococcales</taxon>
        <taxon>Micrococcaceae</taxon>
        <taxon>Pseudarthrobacter</taxon>
    </lineage>
</organism>
<protein>
    <submittedName>
        <fullName evidence="2">Uncharacterized protein YdeI (YjbR/CyaY-like superfamily)</fullName>
    </submittedName>
</protein>
<accession>A0AAW8NCM9</accession>
<evidence type="ECO:0000256" key="1">
    <source>
        <dbReference type="SAM" id="MobiDB-lite"/>
    </source>
</evidence>
<proteinExistence type="predicted"/>